<evidence type="ECO:0000256" key="1">
    <source>
        <dbReference type="ARBA" id="ARBA00007659"/>
    </source>
</evidence>
<dbReference type="Pfam" id="PF08603">
    <property type="entry name" value="CAP_C"/>
    <property type="match status" value="1"/>
</dbReference>
<evidence type="ECO:0000259" key="3">
    <source>
        <dbReference type="Pfam" id="PF08603"/>
    </source>
</evidence>
<reference evidence="4" key="3">
    <citation type="submission" date="2023-03" db="UniProtKB">
        <authorList>
            <consortium name="EnsemblPlants"/>
        </authorList>
    </citation>
    <scope>IDENTIFICATION</scope>
    <source>
        <strain evidence="4">cv. Chiifu-401-42</strain>
    </source>
</reference>
<dbReference type="InterPro" id="IPR036223">
    <property type="entry name" value="CAP_C_sf"/>
</dbReference>
<proteinExistence type="inferred from homology"/>
<name>M4DMC7_BRACM</name>
<dbReference type="InterPro" id="IPR016098">
    <property type="entry name" value="CAP/MinC_C"/>
</dbReference>
<accession>M4DMC7</accession>
<reference evidence="4 5" key="2">
    <citation type="journal article" date="2018" name="Hortic Res">
        <title>Improved Brassica rapa reference genome by single-molecule sequencing and chromosome conformation capture technologies.</title>
        <authorList>
            <person name="Zhang L."/>
            <person name="Cai X."/>
            <person name="Wu J."/>
            <person name="Liu M."/>
            <person name="Grob S."/>
            <person name="Cheng F."/>
            <person name="Liang J."/>
            <person name="Cai C."/>
            <person name="Liu Z."/>
            <person name="Liu B."/>
            <person name="Wang F."/>
            <person name="Li S."/>
            <person name="Liu F."/>
            <person name="Li X."/>
            <person name="Cheng L."/>
            <person name="Yang W."/>
            <person name="Li M.H."/>
            <person name="Grossniklaus U."/>
            <person name="Zheng H."/>
            <person name="Wang X."/>
        </authorList>
    </citation>
    <scope>NUCLEOTIDE SEQUENCE [LARGE SCALE GENOMIC DNA]</scope>
    <source>
        <strain evidence="4 5">cv. Chiifu-401-42</strain>
    </source>
</reference>
<dbReference type="OMA" id="DEWNWNN"/>
<dbReference type="PANTHER" id="PTHR10652:SF0">
    <property type="entry name" value="ADENYLYL CYCLASE-ASSOCIATED PROTEIN"/>
    <property type="match status" value="1"/>
</dbReference>
<evidence type="ECO:0000256" key="2">
    <source>
        <dbReference type="SAM" id="MobiDB-lite"/>
    </source>
</evidence>
<dbReference type="InterPro" id="IPR013912">
    <property type="entry name" value="Adenylate_cyclase-assoc_CAP_C"/>
</dbReference>
<protein>
    <recommendedName>
        <fullName evidence="3">Adenylate cyclase-associated CAP C-terminal domain-containing protein</fullName>
    </recommendedName>
</protein>
<dbReference type="HOGENOM" id="CLU_1724868_0_0_1"/>
<dbReference type="Gramene" id="Bra017660.1">
    <property type="protein sequence ID" value="Bra017660.1-P"/>
    <property type="gene ID" value="Bra017660"/>
</dbReference>
<evidence type="ECO:0000313" key="5">
    <source>
        <dbReference type="Proteomes" id="UP000011750"/>
    </source>
</evidence>
<dbReference type="GO" id="GO:0003779">
    <property type="term" value="F:actin binding"/>
    <property type="evidence" value="ECO:0007669"/>
    <property type="project" value="InterPro"/>
</dbReference>
<dbReference type="EnsemblPlants" id="Bra017660.1">
    <property type="protein sequence ID" value="Bra017660.1-P"/>
    <property type="gene ID" value="Bra017660"/>
</dbReference>
<feature type="domain" description="Adenylate cyclase-associated CAP C-terminal" evidence="3">
    <location>
        <begin position="99"/>
        <end position="152"/>
    </location>
</feature>
<organism evidence="4 5">
    <name type="scientific">Brassica campestris</name>
    <name type="common">Field mustard</name>
    <dbReference type="NCBI Taxonomy" id="3711"/>
    <lineage>
        <taxon>Eukaryota</taxon>
        <taxon>Viridiplantae</taxon>
        <taxon>Streptophyta</taxon>
        <taxon>Embryophyta</taxon>
        <taxon>Tracheophyta</taxon>
        <taxon>Spermatophyta</taxon>
        <taxon>Magnoliopsida</taxon>
        <taxon>eudicotyledons</taxon>
        <taxon>Gunneridae</taxon>
        <taxon>Pentapetalae</taxon>
        <taxon>rosids</taxon>
        <taxon>malvids</taxon>
        <taxon>Brassicales</taxon>
        <taxon>Brassicaceae</taxon>
        <taxon>Brassiceae</taxon>
        <taxon>Brassica</taxon>
    </lineage>
</organism>
<dbReference type="SUPFAM" id="SSF69340">
    <property type="entry name" value="C-terminal domain of adenylylcyclase associated protein"/>
    <property type="match status" value="1"/>
</dbReference>
<dbReference type="Gene3D" id="2.160.20.70">
    <property type="match status" value="1"/>
</dbReference>
<sequence>MDTKIVNSKLEIGDYVKPRYALGPVWNASGKPTSAPPPPPAPSASLFSSESSKPSSPSNQKQGMSAVFQQISTGYVTSGLRKVTDEWNWNNTVSSYISTEYAPTVSVENTTGCQLYLSKDSLERAITTVTSREINVMPGASLKGDWVEHALP</sequence>
<reference evidence="4 5" key="1">
    <citation type="journal article" date="2011" name="Nat. Genet.">
        <title>The genome of the mesopolyploid crop species Brassica rapa.</title>
        <authorList>
            <consortium name="Brassica rapa Genome Sequencing Project Consortium"/>
            <person name="Wang X."/>
            <person name="Wang H."/>
            <person name="Wang J."/>
            <person name="Sun R."/>
            <person name="Wu J."/>
            <person name="Liu S."/>
            <person name="Bai Y."/>
            <person name="Mun J.H."/>
            <person name="Bancroft I."/>
            <person name="Cheng F."/>
            <person name="Huang S."/>
            <person name="Li X."/>
            <person name="Hua W."/>
            <person name="Wang J."/>
            <person name="Wang X."/>
            <person name="Freeling M."/>
            <person name="Pires J.C."/>
            <person name="Paterson A.H."/>
            <person name="Chalhoub B."/>
            <person name="Wang B."/>
            <person name="Hayward A."/>
            <person name="Sharpe A.G."/>
            <person name="Park B.S."/>
            <person name="Weisshaar B."/>
            <person name="Liu B."/>
            <person name="Li B."/>
            <person name="Liu B."/>
            <person name="Tong C."/>
            <person name="Song C."/>
            <person name="Duran C."/>
            <person name="Peng C."/>
            <person name="Geng C."/>
            <person name="Koh C."/>
            <person name="Lin C."/>
            <person name="Edwards D."/>
            <person name="Mu D."/>
            <person name="Shen D."/>
            <person name="Soumpourou E."/>
            <person name="Li F."/>
            <person name="Fraser F."/>
            <person name="Conant G."/>
            <person name="Lassalle G."/>
            <person name="King G.J."/>
            <person name="Bonnema G."/>
            <person name="Tang H."/>
            <person name="Wang H."/>
            <person name="Belcram H."/>
            <person name="Zhou H."/>
            <person name="Hirakawa H."/>
            <person name="Abe H."/>
            <person name="Guo H."/>
            <person name="Wang H."/>
            <person name="Jin H."/>
            <person name="Parkin I.A."/>
            <person name="Batley J."/>
            <person name="Kim J.S."/>
            <person name="Just J."/>
            <person name="Li J."/>
            <person name="Xu J."/>
            <person name="Deng J."/>
            <person name="Kim J.A."/>
            <person name="Li J."/>
            <person name="Yu J."/>
            <person name="Meng J."/>
            <person name="Wang J."/>
            <person name="Min J."/>
            <person name="Poulain J."/>
            <person name="Wang J."/>
            <person name="Hatakeyama K."/>
            <person name="Wu K."/>
            <person name="Wang L."/>
            <person name="Fang L."/>
            <person name="Trick M."/>
            <person name="Links M.G."/>
            <person name="Zhao M."/>
            <person name="Jin M."/>
            <person name="Ramchiary N."/>
            <person name="Drou N."/>
            <person name="Berkman P.J."/>
            <person name="Cai Q."/>
            <person name="Huang Q."/>
            <person name="Li R."/>
            <person name="Tabata S."/>
            <person name="Cheng S."/>
            <person name="Zhang S."/>
            <person name="Zhang S."/>
            <person name="Huang S."/>
            <person name="Sato S."/>
            <person name="Sun S."/>
            <person name="Kwon S.J."/>
            <person name="Choi S.R."/>
            <person name="Lee T.H."/>
            <person name="Fan W."/>
            <person name="Zhao X."/>
            <person name="Tan X."/>
            <person name="Xu X."/>
            <person name="Wang Y."/>
            <person name="Qiu Y."/>
            <person name="Yin Y."/>
            <person name="Li Y."/>
            <person name="Du Y."/>
            <person name="Liao Y."/>
            <person name="Lim Y."/>
            <person name="Narusaka Y."/>
            <person name="Wang Y."/>
            <person name="Wang Z."/>
            <person name="Li Z."/>
            <person name="Wang Z."/>
            <person name="Xiong Z."/>
            <person name="Zhang Z."/>
        </authorList>
    </citation>
    <scope>NUCLEOTIDE SEQUENCE [LARGE SCALE GENOMIC DNA]</scope>
    <source>
        <strain evidence="4 5">cv. Chiifu-401-42</strain>
    </source>
</reference>
<dbReference type="eggNOG" id="KOG2675">
    <property type="taxonomic scope" value="Eukaryota"/>
</dbReference>
<dbReference type="InterPro" id="IPR001837">
    <property type="entry name" value="Adenylate_cyclase-assoc_CAP"/>
</dbReference>
<keyword evidence="5" id="KW-1185">Reference proteome</keyword>
<dbReference type="GO" id="GO:0007010">
    <property type="term" value="P:cytoskeleton organization"/>
    <property type="evidence" value="ECO:0007669"/>
    <property type="project" value="InterPro"/>
</dbReference>
<dbReference type="AlphaFoldDB" id="M4DMC7"/>
<dbReference type="PANTHER" id="PTHR10652">
    <property type="entry name" value="ADENYLYL CYCLASE-ASSOCIATED PROTEIN"/>
    <property type="match status" value="1"/>
</dbReference>
<comment type="similarity">
    <text evidence="1">Belongs to the CAP family.</text>
</comment>
<dbReference type="InParanoid" id="M4DMC7"/>
<dbReference type="STRING" id="51351.M4DMC7"/>
<evidence type="ECO:0000313" key="4">
    <source>
        <dbReference type="EnsemblPlants" id="Bra017660.1-P"/>
    </source>
</evidence>
<feature type="compositionally biased region" description="Low complexity" evidence="2">
    <location>
        <begin position="43"/>
        <end position="58"/>
    </location>
</feature>
<feature type="region of interest" description="Disordered" evidence="2">
    <location>
        <begin position="26"/>
        <end position="64"/>
    </location>
</feature>
<dbReference type="Proteomes" id="UP000011750">
    <property type="component" value="Chromosome A03"/>
</dbReference>